<dbReference type="OrthoDB" id="382617at2157"/>
<evidence type="ECO:0008006" key="5">
    <source>
        <dbReference type="Google" id="ProtNLM"/>
    </source>
</evidence>
<evidence type="ECO:0000313" key="2">
    <source>
        <dbReference type="EMBL" id="GGI85987.1"/>
    </source>
</evidence>
<dbReference type="AlphaFoldDB" id="A0A830EIF6"/>
<dbReference type="Proteomes" id="UP001060771">
    <property type="component" value="Chromosome"/>
</dbReference>
<reference evidence="1" key="4">
    <citation type="journal article" date="2023" name="Microbiol. Resour. Announc.">
        <title>Complete Genome Sequence of Vulcanisaeta souniana Strain IC-059, a Hyperthermophilic Archaeon Isolated from Hot Spring Water in Japan.</title>
        <authorList>
            <person name="Kato S."/>
            <person name="Itoh T."/>
            <person name="Wu L."/>
            <person name="Ma J."/>
            <person name="Ohkuma M."/>
        </authorList>
    </citation>
    <scope>NUCLEOTIDE SEQUENCE</scope>
    <source>
        <strain evidence="1">JCM 11219</strain>
    </source>
</reference>
<evidence type="ECO:0000313" key="3">
    <source>
        <dbReference type="Proteomes" id="UP000657075"/>
    </source>
</evidence>
<evidence type="ECO:0000313" key="4">
    <source>
        <dbReference type="Proteomes" id="UP001060771"/>
    </source>
</evidence>
<organism evidence="2 3">
    <name type="scientific">Vulcanisaeta souniana JCM 11219</name>
    <dbReference type="NCBI Taxonomy" id="1293586"/>
    <lineage>
        <taxon>Archaea</taxon>
        <taxon>Thermoproteota</taxon>
        <taxon>Thermoprotei</taxon>
        <taxon>Thermoproteales</taxon>
        <taxon>Thermoproteaceae</taxon>
        <taxon>Vulcanisaeta</taxon>
    </lineage>
</organism>
<dbReference type="SUPFAM" id="SSF52540">
    <property type="entry name" value="P-loop containing nucleoside triphosphate hydrolases"/>
    <property type="match status" value="1"/>
</dbReference>
<reference evidence="2" key="1">
    <citation type="journal article" date="2014" name="Int. J. Syst. Evol. Microbiol.">
        <title>Complete genome sequence of Corynebacterium casei LMG S-19264T (=DSM 44701T), isolated from a smear-ripened cheese.</title>
        <authorList>
            <consortium name="US DOE Joint Genome Institute (JGI-PGF)"/>
            <person name="Walter F."/>
            <person name="Albersmeier A."/>
            <person name="Kalinowski J."/>
            <person name="Ruckert C."/>
        </authorList>
    </citation>
    <scope>NUCLEOTIDE SEQUENCE</scope>
    <source>
        <strain evidence="2">JCM 11219</strain>
    </source>
</reference>
<accession>A0A830EIF6</accession>
<keyword evidence="4" id="KW-1185">Reference proteome</keyword>
<dbReference type="Proteomes" id="UP000657075">
    <property type="component" value="Unassembled WGS sequence"/>
</dbReference>
<dbReference type="EMBL" id="BMNM01000014">
    <property type="protein sequence ID" value="GGI85987.1"/>
    <property type="molecule type" value="Genomic_DNA"/>
</dbReference>
<dbReference type="Gene3D" id="3.40.50.300">
    <property type="entry name" value="P-loop containing nucleotide triphosphate hydrolases"/>
    <property type="match status" value="1"/>
</dbReference>
<gene>
    <name evidence="2" type="ORF">GCM10007112_23700</name>
    <name evidence="1" type="ORF">Vsou_13130</name>
</gene>
<sequence length="305" mass="33251">MQGKSIPIEVPIIVNLAGGKGGVGTSTITANIAYALGEAGSGFGTIGVIDLAYGANSTLSKLLGVPPLGTNGFWNYITARYYPYQDSSPNITPQLTQQIALITSGTIEAHRIDWALSYVLSRMSNDPDQVGWALYNDIAELIVNKLLIHKPSLVIIDVPSAIFKPLAWAVLMMSRIVNVVVKAGSTHQDEAMEVLGLVSAVINQRAQLGLAQPDVFLIVNQAFPGDNTANELKARGVPMRGTSVLPYSPAVHYITDYMKDLAVKYEVPQDKFFRQWRDTILAIARNEYEVARSARQGRGFFRLKS</sequence>
<dbReference type="EMBL" id="AP026830">
    <property type="protein sequence ID" value="BDR92220.1"/>
    <property type="molecule type" value="Genomic_DNA"/>
</dbReference>
<evidence type="ECO:0000313" key="1">
    <source>
        <dbReference type="EMBL" id="BDR92220.1"/>
    </source>
</evidence>
<dbReference type="RefSeq" id="WP_188604111.1">
    <property type="nucleotide sequence ID" value="NZ_AP026830.1"/>
</dbReference>
<reference evidence="2" key="2">
    <citation type="submission" date="2020-09" db="EMBL/GenBank/DDBJ databases">
        <authorList>
            <person name="Sun Q."/>
            <person name="Ohkuma M."/>
        </authorList>
    </citation>
    <scope>NUCLEOTIDE SEQUENCE</scope>
    <source>
        <strain evidence="2">JCM 11219</strain>
    </source>
</reference>
<dbReference type="GeneID" id="76206864"/>
<name>A0A830EIF6_9CREN</name>
<proteinExistence type="predicted"/>
<dbReference type="InterPro" id="IPR027417">
    <property type="entry name" value="P-loop_NTPase"/>
</dbReference>
<protein>
    <recommendedName>
        <fullName evidence="5">CobQ/CobB/MinD/ParA nucleotide binding domain-containing protein</fullName>
    </recommendedName>
</protein>
<reference evidence="4" key="3">
    <citation type="submission" date="2022-09" db="EMBL/GenBank/DDBJ databases">
        <title>Complete genome sequence of Vulcanisaeta souniana.</title>
        <authorList>
            <person name="Kato S."/>
            <person name="Itoh T."/>
            <person name="Ohkuma M."/>
        </authorList>
    </citation>
    <scope>NUCLEOTIDE SEQUENCE [LARGE SCALE GENOMIC DNA]</scope>
    <source>
        <strain evidence="4">JCM 11219</strain>
    </source>
</reference>